<organism evidence="1">
    <name type="scientific">Arundo donax</name>
    <name type="common">Giant reed</name>
    <name type="synonym">Donax arundinaceus</name>
    <dbReference type="NCBI Taxonomy" id="35708"/>
    <lineage>
        <taxon>Eukaryota</taxon>
        <taxon>Viridiplantae</taxon>
        <taxon>Streptophyta</taxon>
        <taxon>Embryophyta</taxon>
        <taxon>Tracheophyta</taxon>
        <taxon>Spermatophyta</taxon>
        <taxon>Magnoliopsida</taxon>
        <taxon>Liliopsida</taxon>
        <taxon>Poales</taxon>
        <taxon>Poaceae</taxon>
        <taxon>PACMAD clade</taxon>
        <taxon>Arundinoideae</taxon>
        <taxon>Arundineae</taxon>
        <taxon>Arundo</taxon>
    </lineage>
</organism>
<proteinExistence type="predicted"/>
<evidence type="ECO:0000313" key="1">
    <source>
        <dbReference type="EMBL" id="JAD34376.1"/>
    </source>
</evidence>
<sequence>MIVSSNSRGLEEWSR</sequence>
<protein>
    <submittedName>
        <fullName evidence="1">AtRLP19 (Receptor Like Protein 19)</fullName>
    </submittedName>
</protein>
<dbReference type="EMBL" id="GBRH01263519">
    <property type="protein sequence ID" value="JAD34376.1"/>
    <property type="molecule type" value="Transcribed_RNA"/>
</dbReference>
<keyword evidence="1" id="KW-0675">Receptor</keyword>
<reference evidence="1" key="2">
    <citation type="journal article" date="2015" name="Data Brief">
        <title>Shoot transcriptome of the giant reed, Arundo donax.</title>
        <authorList>
            <person name="Barrero R.A."/>
            <person name="Guerrero F.D."/>
            <person name="Moolhuijzen P."/>
            <person name="Goolsby J.A."/>
            <person name="Tidwell J."/>
            <person name="Bellgard S.E."/>
            <person name="Bellgard M.I."/>
        </authorList>
    </citation>
    <scope>NUCLEOTIDE SEQUENCE</scope>
    <source>
        <tissue evidence="1">Shoot tissue taken approximately 20 cm above the soil surface</tissue>
    </source>
</reference>
<accession>A0A0A8Z6E2</accession>
<name>A0A0A8Z6E2_ARUDO</name>
<reference evidence="1" key="1">
    <citation type="submission" date="2014-09" db="EMBL/GenBank/DDBJ databases">
        <authorList>
            <person name="Magalhaes I.L.F."/>
            <person name="Oliveira U."/>
            <person name="Santos F.R."/>
            <person name="Vidigal T.H.D.A."/>
            <person name="Brescovit A.D."/>
            <person name="Santos A.J."/>
        </authorList>
    </citation>
    <scope>NUCLEOTIDE SEQUENCE</scope>
    <source>
        <tissue evidence="1">Shoot tissue taken approximately 20 cm above the soil surface</tissue>
    </source>
</reference>